<accession>A0ABP7FD20</accession>
<evidence type="ECO:0000256" key="1">
    <source>
        <dbReference type="SAM" id="MobiDB-lite"/>
    </source>
</evidence>
<organism evidence="2 3">
    <name type="scientific">Salinactinospora qingdaonensis</name>
    <dbReference type="NCBI Taxonomy" id="702744"/>
    <lineage>
        <taxon>Bacteria</taxon>
        <taxon>Bacillati</taxon>
        <taxon>Actinomycetota</taxon>
        <taxon>Actinomycetes</taxon>
        <taxon>Streptosporangiales</taxon>
        <taxon>Nocardiopsidaceae</taxon>
        <taxon>Salinactinospora</taxon>
    </lineage>
</organism>
<protein>
    <recommendedName>
        <fullName evidence="4">S-adenosyl methyltransferase</fullName>
    </recommendedName>
</protein>
<comment type="caution">
    <text evidence="2">The sequence shown here is derived from an EMBL/GenBank/DDBJ whole genome shotgun (WGS) entry which is preliminary data.</text>
</comment>
<dbReference type="Pfam" id="PF04672">
    <property type="entry name" value="Methyltransf_19"/>
    <property type="match status" value="1"/>
</dbReference>
<dbReference type="InterPro" id="IPR029063">
    <property type="entry name" value="SAM-dependent_MTases_sf"/>
</dbReference>
<evidence type="ECO:0000313" key="3">
    <source>
        <dbReference type="Proteomes" id="UP001500908"/>
    </source>
</evidence>
<proteinExistence type="predicted"/>
<evidence type="ECO:0008006" key="4">
    <source>
        <dbReference type="Google" id="ProtNLM"/>
    </source>
</evidence>
<dbReference type="Proteomes" id="UP001500908">
    <property type="component" value="Unassembled WGS sequence"/>
</dbReference>
<gene>
    <name evidence="2" type="ORF">GCM10022402_16160</name>
</gene>
<dbReference type="EMBL" id="BAABDD010000005">
    <property type="protein sequence ID" value="GAA3736811.1"/>
    <property type="molecule type" value="Genomic_DNA"/>
</dbReference>
<dbReference type="InterPro" id="IPR006764">
    <property type="entry name" value="SAM_dep_MeTrfase_SAV2177_type"/>
</dbReference>
<reference evidence="3" key="1">
    <citation type="journal article" date="2019" name="Int. J. Syst. Evol. Microbiol.">
        <title>The Global Catalogue of Microorganisms (GCM) 10K type strain sequencing project: providing services to taxonomists for standard genome sequencing and annotation.</title>
        <authorList>
            <consortium name="The Broad Institute Genomics Platform"/>
            <consortium name="The Broad Institute Genome Sequencing Center for Infectious Disease"/>
            <person name="Wu L."/>
            <person name="Ma J."/>
        </authorList>
    </citation>
    <scope>NUCLEOTIDE SEQUENCE [LARGE SCALE GENOMIC DNA]</scope>
    <source>
        <strain evidence="3">JCM 17137</strain>
    </source>
</reference>
<dbReference type="RefSeq" id="WP_344969033.1">
    <property type="nucleotide sequence ID" value="NZ_BAABDD010000005.1"/>
</dbReference>
<dbReference type="Gene3D" id="3.40.50.150">
    <property type="entry name" value="Vaccinia Virus protein VP39"/>
    <property type="match status" value="1"/>
</dbReference>
<feature type="region of interest" description="Disordered" evidence="1">
    <location>
        <begin position="1"/>
        <end position="29"/>
    </location>
</feature>
<name>A0ABP7FD20_9ACTN</name>
<evidence type="ECO:0000313" key="2">
    <source>
        <dbReference type="EMBL" id="GAA3736811.1"/>
    </source>
</evidence>
<keyword evidence="3" id="KW-1185">Reference proteome</keyword>
<sequence length="229" mass="23873">MTDEWQAPHTHDAPPAVELPPPPSRVIDLATHPLRGASTAAGPPSRLDNAKRSFLRRAVEYLSVELGIRHFIDVGSRLPVADGIHGIVRSHAAGAHVVYVDTATAAPLYDRSPSQLDGLSVVAGDPAPHALVDTLIARGHIDLDTPVAVLMIEPAAVGGAGRTRALAQALHAATAPGSHVVLAADDTTADIFTPFTLLAPGVADMAWWPYPDEEVSATGTGVSVGMARR</sequence>